<dbReference type="EMBL" id="LECT01000038">
    <property type="protein sequence ID" value="KLU03418.1"/>
    <property type="molecule type" value="Genomic_DNA"/>
</dbReference>
<dbReference type="PATRIC" id="fig|595434.4.peg.4492"/>
<evidence type="ECO:0000313" key="1">
    <source>
        <dbReference type="EMBL" id="KLU03418.1"/>
    </source>
</evidence>
<dbReference type="AlphaFoldDB" id="A0A0J1BA85"/>
<sequence length="40" mass="4449">MIFRMPPIAFRVGSAPLGSEPRLHPRPSLTPMAEVFLTDL</sequence>
<accession>A0A0J1BA85</accession>
<gene>
    <name evidence="1" type="ORF">RISK_004730</name>
</gene>
<name>A0A0J1BA85_RHOIS</name>
<reference evidence="1" key="1">
    <citation type="submission" date="2015-05" db="EMBL/GenBank/DDBJ databases">
        <title>Permanent draft genome of Rhodopirellula islandicus K833.</title>
        <authorList>
            <person name="Kizina J."/>
            <person name="Richter M."/>
            <person name="Glockner F.O."/>
            <person name="Harder J."/>
        </authorList>
    </citation>
    <scope>NUCLEOTIDE SEQUENCE [LARGE SCALE GENOMIC DNA]</scope>
    <source>
        <strain evidence="1">K833</strain>
    </source>
</reference>
<keyword evidence="2" id="KW-1185">Reference proteome</keyword>
<dbReference type="STRING" id="595434.RISK_004730"/>
<protein>
    <submittedName>
        <fullName evidence="1">Uncharacterized protein</fullName>
    </submittedName>
</protein>
<dbReference type="Proteomes" id="UP000036367">
    <property type="component" value="Unassembled WGS sequence"/>
</dbReference>
<organism evidence="1 2">
    <name type="scientific">Rhodopirellula islandica</name>
    <dbReference type="NCBI Taxonomy" id="595434"/>
    <lineage>
        <taxon>Bacteria</taxon>
        <taxon>Pseudomonadati</taxon>
        <taxon>Planctomycetota</taxon>
        <taxon>Planctomycetia</taxon>
        <taxon>Pirellulales</taxon>
        <taxon>Pirellulaceae</taxon>
        <taxon>Rhodopirellula</taxon>
    </lineage>
</organism>
<proteinExistence type="predicted"/>
<comment type="caution">
    <text evidence="1">The sequence shown here is derived from an EMBL/GenBank/DDBJ whole genome shotgun (WGS) entry which is preliminary data.</text>
</comment>
<evidence type="ECO:0000313" key="2">
    <source>
        <dbReference type="Proteomes" id="UP000036367"/>
    </source>
</evidence>